<evidence type="ECO:0000256" key="1">
    <source>
        <dbReference type="SAM" id="Phobius"/>
    </source>
</evidence>
<name>A0A0C2DBS4_9BACT</name>
<protein>
    <recommendedName>
        <fullName evidence="4">PEGA domain-containing protein</fullName>
    </recommendedName>
</protein>
<dbReference type="AlphaFoldDB" id="A0A0C2DBS4"/>
<accession>A0A0C2DBS4</accession>
<feature type="transmembrane region" description="Helical" evidence="1">
    <location>
        <begin position="264"/>
        <end position="283"/>
    </location>
</feature>
<organism evidence="2 3">
    <name type="scientific">Enhygromyxa salina</name>
    <dbReference type="NCBI Taxonomy" id="215803"/>
    <lineage>
        <taxon>Bacteria</taxon>
        <taxon>Pseudomonadati</taxon>
        <taxon>Myxococcota</taxon>
        <taxon>Polyangia</taxon>
        <taxon>Nannocystales</taxon>
        <taxon>Nannocystaceae</taxon>
        <taxon>Enhygromyxa</taxon>
    </lineage>
</organism>
<evidence type="ECO:0008006" key="4">
    <source>
        <dbReference type="Google" id="ProtNLM"/>
    </source>
</evidence>
<dbReference type="RefSeq" id="WP_146658659.1">
    <property type="nucleotide sequence ID" value="NZ_JMCC02000029.1"/>
</dbReference>
<sequence>MMPLNLALLLVLGSPPHDEEPGTAPLEQAVISASPTAESAHQLAEALTAAEAEALELVQDADALALLDRARLALASIYLALGDSTKAAAAMDEVIRSAMGRDVGAGSFGPTVLELYERRLQALQDTGTSTIAIVCHGCEVIINEAHVTDPATPLYLGSYRVWVVFTDPRRAPTHLEIELSEPGIVARRSFLAVSQSPRDAPEVNSEGTARLLPRWAELTMASAGAVAMISGVVLASLNGKCRGDARGGDSETCPQLYHNRPQDIVLIGLGTTAVVAAGVVLTIDEVRVGRARGHQAMLTWTTRF</sequence>
<dbReference type="Proteomes" id="UP000031599">
    <property type="component" value="Unassembled WGS sequence"/>
</dbReference>
<evidence type="ECO:0000313" key="3">
    <source>
        <dbReference type="Proteomes" id="UP000031599"/>
    </source>
</evidence>
<keyword evidence="1" id="KW-0472">Membrane</keyword>
<comment type="caution">
    <text evidence="2">The sequence shown here is derived from an EMBL/GenBank/DDBJ whole genome shotgun (WGS) entry which is preliminary data.</text>
</comment>
<dbReference type="EMBL" id="JMCC02000029">
    <property type="protein sequence ID" value="KIG17187.1"/>
    <property type="molecule type" value="Genomic_DNA"/>
</dbReference>
<gene>
    <name evidence="2" type="ORF">DB30_03784</name>
</gene>
<keyword evidence="1" id="KW-1133">Transmembrane helix</keyword>
<evidence type="ECO:0000313" key="2">
    <source>
        <dbReference type="EMBL" id="KIG17187.1"/>
    </source>
</evidence>
<keyword evidence="1" id="KW-0812">Transmembrane</keyword>
<reference evidence="2 3" key="1">
    <citation type="submission" date="2014-12" db="EMBL/GenBank/DDBJ databases">
        <title>Genome assembly of Enhygromyxa salina DSM 15201.</title>
        <authorList>
            <person name="Sharma G."/>
            <person name="Subramanian S."/>
        </authorList>
    </citation>
    <scope>NUCLEOTIDE SEQUENCE [LARGE SCALE GENOMIC DNA]</scope>
    <source>
        <strain evidence="2 3">DSM 15201</strain>
    </source>
</reference>
<proteinExistence type="predicted"/>